<dbReference type="EMBL" id="RKLQ01000002">
    <property type="protein sequence ID" value="MBX0304059.1"/>
    <property type="molecule type" value="Genomic_DNA"/>
</dbReference>
<reference evidence="2" key="1">
    <citation type="submission" date="2021-06" db="EMBL/GenBank/DDBJ databases">
        <title>Halomicroarcula sp. F24A a new haloarchaeum isolated from saline soil.</title>
        <authorList>
            <person name="Duran-Viseras A."/>
            <person name="Sanchez-Porro C."/>
            <person name="Ventosa A."/>
        </authorList>
    </citation>
    <scope>NUCLEOTIDE SEQUENCE</scope>
    <source>
        <strain evidence="2">F24A</strain>
    </source>
</reference>
<gene>
    <name evidence="2" type="ORF">EGD98_10310</name>
</gene>
<evidence type="ECO:0000259" key="1">
    <source>
        <dbReference type="Pfam" id="PF00578"/>
    </source>
</evidence>
<accession>A0A8J7YJ54</accession>
<dbReference type="InterPro" id="IPR036249">
    <property type="entry name" value="Thioredoxin-like_sf"/>
</dbReference>
<name>A0A8J7YJ54_9EURY</name>
<organism evidence="2 3">
    <name type="scientific">Haloarcula salinisoli</name>
    <dbReference type="NCBI Taxonomy" id="2487746"/>
    <lineage>
        <taxon>Archaea</taxon>
        <taxon>Methanobacteriati</taxon>
        <taxon>Methanobacteriota</taxon>
        <taxon>Stenosarchaea group</taxon>
        <taxon>Halobacteria</taxon>
        <taxon>Halobacteriales</taxon>
        <taxon>Haloarculaceae</taxon>
        <taxon>Haloarcula</taxon>
    </lineage>
</organism>
<keyword evidence="3" id="KW-1185">Reference proteome</keyword>
<feature type="domain" description="Alkyl hydroperoxide reductase subunit C/ Thiol specific antioxidant" evidence="1">
    <location>
        <begin position="10"/>
        <end position="100"/>
    </location>
</feature>
<comment type="caution">
    <text evidence="2">The sequence shown here is derived from an EMBL/GenBank/DDBJ whole genome shotgun (WGS) entry which is preliminary data.</text>
</comment>
<evidence type="ECO:0000313" key="2">
    <source>
        <dbReference type="EMBL" id="MBX0304059.1"/>
    </source>
</evidence>
<dbReference type="RefSeq" id="WP_220588293.1">
    <property type="nucleotide sequence ID" value="NZ_RKLQ01000002.1"/>
</dbReference>
<dbReference type="GO" id="GO:0016209">
    <property type="term" value="F:antioxidant activity"/>
    <property type="evidence" value="ECO:0007669"/>
    <property type="project" value="InterPro"/>
</dbReference>
<dbReference type="GO" id="GO:0016491">
    <property type="term" value="F:oxidoreductase activity"/>
    <property type="evidence" value="ECO:0007669"/>
    <property type="project" value="InterPro"/>
</dbReference>
<dbReference type="Proteomes" id="UP000783863">
    <property type="component" value="Unassembled WGS sequence"/>
</dbReference>
<dbReference type="Pfam" id="PF00578">
    <property type="entry name" value="AhpC-TSA"/>
    <property type="match status" value="1"/>
</dbReference>
<dbReference type="Gene3D" id="3.40.30.10">
    <property type="entry name" value="Glutaredoxin"/>
    <property type="match status" value="1"/>
</dbReference>
<dbReference type="InterPro" id="IPR000866">
    <property type="entry name" value="AhpC/TSA"/>
</dbReference>
<proteinExistence type="predicted"/>
<protein>
    <submittedName>
        <fullName evidence="2">Redoxin domain-containing protein</fullName>
    </submittedName>
</protein>
<dbReference type="AlphaFoldDB" id="A0A8J7YJ54"/>
<sequence>MNERESHQFDFELPNVGRGGETVQCCELLADSNSLLVVLLGSHYCSRSRELVRVLSERHDAFRRRDTAVVPVLPDIRERARLWDQQYDLPFPMLVDPATDGASEQATERDDTFETFGSLQQSVGSLPAVALCRAGDDGLRVVATATEAELDVPVVESLLGFLDRHRAADATSTGNTPVDS</sequence>
<evidence type="ECO:0000313" key="3">
    <source>
        <dbReference type="Proteomes" id="UP000783863"/>
    </source>
</evidence>
<dbReference type="SUPFAM" id="SSF52833">
    <property type="entry name" value="Thioredoxin-like"/>
    <property type="match status" value="1"/>
</dbReference>